<dbReference type="InterPro" id="IPR036388">
    <property type="entry name" value="WH-like_DNA-bd_sf"/>
</dbReference>
<evidence type="ECO:0000256" key="4">
    <source>
        <dbReference type="ARBA" id="ARBA00023163"/>
    </source>
</evidence>
<organism evidence="6 7">
    <name type="scientific">Amycolatopsis dongchuanensis</name>
    <dbReference type="NCBI Taxonomy" id="1070866"/>
    <lineage>
        <taxon>Bacteria</taxon>
        <taxon>Bacillati</taxon>
        <taxon>Actinomycetota</taxon>
        <taxon>Actinomycetes</taxon>
        <taxon>Pseudonocardiales</taxon>
        <taxon>Pseudonocardiaceae</taxon>
        <taxon>Amycolatopsis</taxon>
    </lineage>
</organism>
<dbReference type="InterPro" id="IPR000847">
    <property type="entry name" value="LysR_HTH_N"/>
</dbReference>
<dbReference type="RefSeq" id="WP_346056191.1">
    <property type="nucleotide sequence ID" value="NZ_BAABIB010000141.1"/>
</dbReference>
<evidence type="ECO:0000313" key="6">
    <source>
        <dbReference type="EMBL" id="GAA4665164.1"/>
    </source>
</evidence>
<dbReference type="CDD" id="cd08414">
    <property type="entry name" value="PBP2_LTTR_aromatics_like"/>
    <property type="match status" value="1"/>
</dbReference>
<dbReference type="EMBL" id="BAABIB010000141">
    <property type="protein sequence ID" value="GAA4665164.1"/>
    <property type="molecule type" value="Genomic_DNA"/>
</dbReference>
<dbReference type="PROSITE" id="PS50931">
    <property type="entry name" value="HTH_LYSR"/>
    <property type="match status" value="1"/>
</dbReference>
<name>A0ABP8VJH9_9PSEU</name>
<dbReference type="PRINTS" id="PR00039">
    <property type="entry name" value="HTHLYSR"/>
</dbReference>
<accession>A0ABP8VJH9</accession>
<protein>
    <submittedName>
        <fullName evidence="6">LysR family transcriptional regulator</fullName>
    </submittedName>
</protein>
<keyword evidence="3" id="KW-0238">DNA-binding</keyword>
<dbReference type="SUPFAM" id="SSF53850">
    <property type="entry name" value="Periplasmic binding protein-like II"/>
    <property type="match status" value="1"/>
</dbReference>
<keyword evidence="4" id="KW-0804">Transcription</keyword>
<proteinExistence type="inferred from homology"/>
<evidence type="ECO:0000256" key="1">
    <source>
        <dbReference type="ARBA" id="ARBA00009437"/>
    </source>
</evidence>
<keyword evidence="7" id="KW-1185">Reference proteome</keyword>
<dbReference type="InterPro" id="IPR005119">
    <property type="entry name" value="LysR_subst-bd"/>
</dbReference>
<dbReference type="PANTHER" id="PTHR30346">
    <property type="entry name" value="TRANSCRIPTIONAL DUAL REGULATOR HCAR-RELATED"/>
    <property type="match status" value="1"/>
</dbReference>
<gene>
    <name evidence="6" type="ORF">GCM10023214_67910</name>
</gene>
<dbReference type="InterPro" id="IPR036390">
    <property type="entry name" value="WH_DNA-bd_sf"/>
</dbReference>
<evidence type="ECO:0000313" key="7">
    <source>
        <dbReference type="Proteomes" id="UP001500192"/>
    </source>
</evidence>
<dbReference type="Pfam" id="PF03466">
    <property type="entry name" value="LysR_substrate"/>
    <property type="match status" value="1"/>
</dbReference>
<keyword evidence="2" id="KW-0805">Transcription regulation</keyword>
<evidence type="ECO:0000259" key="5">
    <source>
        <dbReference type="PROSITE" id="PS50931"/>
    </source>
</evidence>
<dbReference type="SUPFAM" id="SSF46785">
    <property type="entry name" value="Winged helix' DNA-binding domain"/>
    <property type="match status" value="1"/>
</dbReference>
<dbReference type="Pfam" id="PF00126">
    <property type="entry name" value="HTH_1"/>
    <property type="match status" value="1"/>
</dbReference>
<comment type="caution">
    <text evidence="6">The sequence shown here is derived from an EMBL/GenBank/DDBJ whole genome shotgun (WGS) entry which is preliminary data.</text>
</comment>
<sequence>MELRTLRYFVVVAEELHFGRAAERLRIVQAAVSQQIARLERELGVRLFDRSARRVRLTPAGERVLAAARETLAAAARVRVVAAESAARVRIGVTSGLTARLERGVAALRGESPTGEVVLVDLPVPARLNAVRNGELDLALVHGAVVPDGFQVVRAWSEPLRVAVARDHPLADRSAVTLADLDPAALRLPARAQDPPLYDAVMSALRQAGVNPPGRVAAGSVLSVLVDVGARAGAWTLLPAEQLAALASRRVRAVPLEPPLEIDGHLVVSLSTPDFCVGSFMAAFTDAPELRASTA</sequence>
<evidence type="ECO:0000256" key="3">
    <source>
        <dbReference type="ARBA" id="ARBA00023125"/>
    </source>
</evidence>
<dbReference type="PANTHER" id="PTHR30346:SF0">
    <property type="entry name" value="HCA OPERON TRANSCRIPTIONAL ACTIVATOR HCAR"/>
    <property type="match status" value="1"/>
</dbReference>
<reference evidence="7" key="1">
    <citation type="journal article" date="2019" name="Int. J. Syst. Evol. Microbiol.">
        <title>The Global Catalogue of Microorganisms (GCM) 10K type strain sequencing project: providing services to taxonomists for standard genome sequencing and annotation.</title>
        <authorList>
            <consortium name="The Broad Institute Genomics Platform"/>
            <consortium name="The Broad Institute Genome Sequencing Center for Infectious Disease"/>
            <person name="Wu L."/>
            <person name="Ma J."/>
        </authorList>
    </citation>
    <scope>NUCLEOTIDE SEQUENCE [LARGE SCALE GENOMIC DNA]</scope>
    <source>
        <strain evidence="7">JCM 18054</strain>
    </source>
</reference>
<evidence type="ECO:0000256" key="2">
    <source>
        <dbReference type="ARBA" id="ARBA00023015"/>
    </source>
</evidence>
<dbReference type="Gene3D" id="3.40.190.10">
    <property type="entry name" value="Periplasmic binding protein-like II"/>
    <property type="match status" value="2"/>
</dbReference>
<dbReference type="Gene3D" id="1.10.10.10">
    <property type="entry name" value="Winged helix-like DNA-binding domain superfamily/Winged helix DNA-binding domain"/>
    <property type="match status" value="1"/>
</dbReference>
<feature type="domain" description="HTH lysR-type" evidence="5">
    <location>
        <begin position="1"/>
        <end position="58"/>
    </location>
</feature>
<comment type="similarity">
    <text evidence="1">Belongs to the LysR transcriptional regulatory family.</text>
</comment>
<dbReference type="Proteomes" id="UP001500192">
    <property type="component" value="Unassembled WGS sequence"/>
</dbReference>